<comment type="function">
    <text evidence="14 15">Mitochondrial membrane ATP synthase (F(1)F(0) ATP synthase or Complex V) produces ATP from ADP in the presence of a proton gradient across the membrane which is generated by electron transport complexes of the respiratory chain. F-type ATPases consist of two structural domains, F(1) - containing the extramembraneous catalytic core and F(0) - containing the membrane proton channel, linked together by a central stalk and a peripheral stalk. During catalysis, ATP synthesis in the catalytic domain of F(1) is coupled via a rotary mechanism of the central stalk subunits to proton translocation. Part of the complex F(0) domain. Minor subunit located with subunit a in the membrane.</text>
</comment>
<dbReference type="OrthoDB" id="3916939at2759"/>
<keyword evidence="12 15" id="KW-0472">Membrane</keyword>
<keyword evidence="9 15" id="KW-1133">Transmembrane helix</keyword>
<evidence type="ECO:0000256" key="15">
    <source>
        <dbReference type="RuleBase" id="RU368038"/>
    </source>
</evidence>
<evidence type="ECO:0000256" key="16">
    <source>
        <dbReference type="SAM" id="MobiDB-lite"/>
    </source>
</evidence>
<evidence type="ECO:0000256" key="9">
    <source>
        <dbReference type="ARBA" id="ARBA00022989"/>
    </source>
</evidence>
<evidence type="ECO:0000256" key="8">
    <source>
        <dbReference type="ARBA" id="ARBA00022781"/>
    </source>
</evidence>
<feature type="region of interest" description="Disordered" evidence="16">
    <location>
        <begin position="32"/>
        <end position="57"/>
    </location>
</feature>
<keyword evidence="11 15" id="KW-0496">Mitochondrion</keyword>
<evidence type="ECO:0000313" key="18">
    <source>
        <dbReference type="Proteomes" id="UP000799324"/>
    </source>
</evidence>
<dbReference type="InterPro" id="IPR009230">
    <property type="entry name" value="ATP_synth_su8_fun"/>
</dbReference>
<evidence type="ECO:0000256" key="11">
    <source>
        <dbReference type="ARBA" id="ARBA00023128"/>
    </source>
</evidence>
<feature type="transmembrane region" description="Helical" evidence="15">
    <location>
        <begin position="80"/>
        <end position="100"/>
    </location>
</feature>
<gene>
    <name evidence="17" type="ORF">K491DRAFT_669115</name>
</gene>
<organism evidence="17 18">
    <name type="scientific">Lophiostoma macrostomum CBS 122681</name>
    <dbReference type="NCBI Taxonomy" id="1314788"/>
    <lineage>
        <taxon>Eukaryota</taxon>
        <taxon>Fungi</taxon>
        <taxon>Dikarya</taxon>
        <taxon>Ascomycota</taxon>
        <taxon>Pezizomycotina</taxon>
        <taxon>Dothideomycetes</taxon>
        <taxon>Pleosporomycetidae</taxon>
        <taxon>Pleosporales</taxon>
        <taxon>Lophiostomataceae</taxon>
        <taxon>Lophiostoma</taxon>
    </lineage>
</organism>
<keyword evidence="5 15" id="KW-0813">Transport</keyword>
<keyword evidence="13 15" id="KW-0066">ATP synthesis</keyword>
<comment type="similarity">
    <text evidence="2 15">Belongs to the ATPase protein 8 family.</text>
</comment>
<comment type="subcellular location">
    <subcellularLocation>
        <location evidence="15">Mitochondrion inner membrane</location>
        <topology evidence="15">Single-pass membrane protein</topology>
    </subcellularLocation>
    <subcellularLocation>
        <location evidence="1">Mitochondrion membrane</location>
        <topology evidence="1">Single-pass membrane protein</topology>
    </subcellularLocation>
</comment>
<evidence type="ECO:0000256" key="2">
    <source>
        <dbReference type="ARBA" id="ARBA00008892"/>
    </source>
</evidence>
<proteinExistence type="inferred from homology"/>
<evidence type="ECO:0000256" key="5">
    <source>
        <dbReference type="ARBA" id="ARBA00022448"/>
    </source>
</evidence>
<keyword evidence="18" id="KW-1185">Reference proteome</keyword>
<evidence type="ECO:0000313" key="17">
    <source>
        <dbReference type="EMBL" id="KAF2649344.1"/>
    </source>
</evidence>
<dbReference type="EMBL" id="MU004496">
    <property type="protein sequence ID" value="KAF2649344.1"/>
    <property type="molecule type" value="Genomic_DNA"/>
</dbReference>
<dbReference type="Proteomes" id="UP000799324">
    <property type="component" value="Unassembled WGS sequence"/>
</dbReference>
<keyword evidence="7 15" id="KW-0812">Transmembrane</keyword>
<dbReference type="PANTHER" id="PTHR36101:SF1">
    <property type="entry name" value="ATP SYNTHASE PROTEIN 8"/>
    <property type="match status" value="1"/>
</dbReference>
<comment type="subunit">
    <text evidence="3 15">F-type ATPases have 2 components, CF(1) - the catalytic core - and CF(0) - the membrane proton channel.</text>
</comment>
<evidence type="ECO:0000256" key="6">
    <source>
        <dbReference type="ARBA" id="ARBA00022547"/>
    </source>
</evidence>
<sequence>MNSSRFMRPIARAFRQPVLARPSVMARPAIAASQSKTQKMEAPAKSQPMVVPPSQPQCRPDVNTQLQVALKSAMPQLVPFFFVNETTVAFILLPTLIYIMSKYILPNRVRLFAARLFISKL</sequence>
<dbReference type="AlphaFoldDB" id="A0A6A6ST47"/>
<keyword evidence="10 15" id="KW-0406">Ion transport</keyword>
<evidence type="ECO:0000256" key="3">
    <source>
        <dbReference type="ARBA" id="ARBA00011291"/>
    </source>
</evidence>
<name>A0A6A6ST47_9PLEO</name>
<accession>A0A6A6ST47</accession>
<protein>
    <recommendedName>
        <fullName evidence="4 15">ATP synthase protein 8</fullName>
    </recommendedName>
</protein>
<evidence type="ECO:0000256" key="14">
    <source>
        <dbReference type="ARBA" id="ARBA00024864"/>
    </source>
</evidence>
<dbReference type="GO" id="GO:0046933">
    <property type="term" value="F:proton-transporting ATP synthase activity, rotational mechanism"/>
    <property type="evidence" value="ECO:0007669"/>
    <property type="project" value="TreeGrafter"/>
</dbReference>
<keyword evidence="6 15" id="KW-0138">CF(0)</keyword>
<dbReference type="GO" id="GO:0045259">
    <property type="term" value="C:proton-transporting ATP synthase complex"/>
    <property type="evidence" value="ECO:0007669"/>
    <property type="project" value="UniProtKB-KW"/>
</dbReference>
<evidence type="ECO:0000256" key="7">
    <source>
        <dbReference type="ARBA" id="ARBA00022692"/>
    </source>
</evidence>
<keyword evidence="8 15" id="KW-0375">Hydrogen ion transport</keyword>
<evidence type="ECO:0000256" key="13">
    <source>
        <dbReference type="ARBA" id="ARBA00023310"/>
    </source>
</evidence>
<evidence type="ECO:0000256" key="4">
    <source>
        <dbReference type="ARBA" id="ARBA00019651"/>
    </source>
</evidence>
<evidence type="ECO:0000256" key="10">
    <source>
        <dbReference type="ARBA" id="ARBA00023065"/>
    </source>
</evidence>
<dbReference type="PANTHER" id="PTHR36101">
    <property type="entry name" value="ATP SYNTHASE PROTEIN 8"/>
    <property type="match status" value="1"/>
</dbReference>
<evidence type="ECO:0000256" key="1">
    <source>
        <dbReference type="ARBA" id="ARBA00004304"/>
    </source>
</evidence>
<reference evidence="17" key="1">
    <citation type="journal article" date="2020" name="Stud. Mycol.">
        <title>101 Dothideomycetes genomes: a test case for predicting lifestyles and emergence of pathogens.</title>
        <authorList>
            <person name="Haridas S."/>
            <person name="Albert R."/>
            <person name="Binder M."/>
            <person name="Bloem J."/>
            <person name="Labutti K."/>
            <person name="Salamov A."/>
            <person name="Andreopoulos B."/>
            <person name="Baker S."/>
            <person name="Barry K."/>
            <person name="Bills G."/>
            <person name="Bluhm B."/>
            <person name="Cannon C."/>
            <person name="Castanera R."/>
            <person name="Culley D."/>
            <person name="Daum C."/>
            <person name="Ezra D."/>
            <person name="Gonzalez J."/>
            <person name="Henrissat B."/>
            <person name="Kuo A."/>
            <person name="Liang C."/>
            <person name="Lipzen A."/>
            <person name="Lutzoni F."/>
            <person name="Magnuson J."/>
            <person name="Mondo S."/>
            <person name="Nolan M."/>
            <person name="Ohm R."/>
            <person name="Pangilinan J."/>
            <person name="Park H.-J."/>
            <person name="Ramirez L."/>
            <person name="Alfaro M."/>
            <person name="Sun H."/>
            <person name="Tritt A."/>
            <person name="Yoshinaga Y."/>
            <person name="Zwiers L.-H."/>
            <person name="Turgeon B."/>
            <person name="Goodwin S."/>
            <person name="Spatafora J."/>
            <person name="Crous P."/>
            <person name="Grigoriev I."/>
        </authorList>
    </citation>
    <scope>NUCLEOTIDE SEQUENCE</scope>
    <source>
        <strain evidence="17">CBS 122681</strain>
    </source>
</reference>
<dbReference type="Pfam" id="PF05933">
    <property type="entry name" value="Fun_ATP-synt_8"/>
    <property type="match status" value="1"/>
</dbReference>
<dbReference type="GO" id="GO:0005743">
    <property type="term" value="C:mitochondrial inner membrane"/>
    <property type="evidence" value="ECO:0007669"/>
    <property type="project" value="UniProtKB-SubCell"/>
</dbReference>
<evidence type="ECO:0000256" key="12">
    <source>
        <dbReference type="ARBA" id="ARBA00023136"/>
    </source>
</evidence>